<comment type="caution">
    <text evidence="3">The sequence shown here is derived from an EMBL/GenBank/DDBJ whole genome shotgun (WGS) entry which is preliminary data.</text>
</comment>
<sequence>MNRLRRLLTAAIVATFIAGCGVPSQSTPVRVNPADLPSPLVAPDTPVSPPGTVRPGQSAVRVYFVRDARLVGLAREATGTSAADRIDATIAALLAGPSQNEQATGLATTLPPGLVLRIAGTTGTRVQLELGGEIGGRSATENVLTVGQIVLSLTSLASVDEVSFVQDGSPAQALLPGGALTDKPLTATDYAPLTAR</sequence>
<evidence type="ECO:0000256" key="1">
    <source>
        <dbReference type="SAM" id="SignalP"/>
    </source>
</evidence>
<protein>
    <recommendedName>
        <fullName evidence="2">GerMN domain-containing protein</fullName>
    </recommendedName>
</protein>
<feature type="signal peptide" evidence="1">
    <location>
        <begin position="1"/>
        <end position="26"/>
    </location>
</feature>
<dbReference type="Pfam" id="PF10646">
    <property type="entry name" value="Germane"/>
    <property type="match status" value="1"/>
</dbReference>
<evidence type="ECO:0000259" key="2">
    <source>
        <dbReference type="SMART" id="SM00909"/>
    </source>
</evidence>
<dbReference type="EMBL" id="BAAAOS010000070">
    <property type="protein sequence ID" value="GAA1619643.1"/>
    <property type="molecule type" value="Genomic_DNA"/>
</dbReference>
<dbReference type="PROSITE" id="PS51257">
    <property type="entry name" value="PROKAR_LIPOPROTEIN"/>
    <property type="match status" value="1"/>
</dbReference>
<keyword evidence="4" id="KW-1185">Reference proteome</keyword>
<dbReference type="SMART" id="SM00909">
    <property type="entry name" value="Germane"/>
    <property type="match status" value="1"/>
</dbReference>
<evidence type="ECO:0000313" key="3">
    <source>
        <dbReference type="EMBL" id="GAA1619643.1"/>
    </source>
</evidence>
<accession>A0ABP4QRF9</accession>
<dbReference type="InterPro" id="IPR019606">
    <property type="entry name" value="GerMN"/>
</dbReference>
<dbReference type="RefSeq" id="WP_344222647.1">
    <property type="nucleotide sequence ID" value="NZ_BAAAOS010000070.1"/>
</dbReference>
<feature type="domain" description="GerMN" evidence="2">
    <location>
        <begin position="86"/>
        <end position="175"/>
    </location>
</feature>
<proteinExistence type="predicted"/>
<organism evidence="3 4">
    <name type="scientific">Kribbella sancticallisti</name>
    <dbReference type="NCBI Taxonomy" id="460087"/>
    <lineage>
        <taxon>Bacteria</taxon>
        <taxon>Bacillati</taxon>
        <taxon>Actinomycetota</taxon>
        <taxon>Actinomycetes</taxon>
        <taxon>Propionibacteriales</taxon>
        <taxon>Kribbellaceae</taxon>
        <taxon>Kribbella</taxon>
    </lineage>
</organism>
<feature type="chain" id="PRO_5047125506" description="GerMN domain-containing protein" evidence="1">
    <location>
        <begin position="27"/>
        <end position="196"/>
    </location>
</feature>
<name>A0ABP4QRF9_9ACTN</name>
<gene>
    <name evidence="3" type="ORF">GCM10009789_86690</name>
</gene>
<dbReference type="Proteomes" id="UP001500393">
    <property type="component" value="Unassembled WGS sequence"/>
</dbReference>
<keyword evidence="1" id="KW-0732">Signal</keyword>
<reference evidence="4" key="1">
    <citation type="journal article" date="2019" name="Int. J. Syst. Evol. Microbiol.">
        <title>The Global Catalogue of Microorganisms (GCM) 10K type strain sequencing project: providing services to taxonomists for standard genome sequencing and annotation.</title>
        <authorList>
            <consortium name="The Broad Institute Genomics Platform"/>
            <consortium name="The Broad Institute Genome Sequencing Center for Infectious Disease"/>
            <person name="Wu L."/>
            <person name="Ma J."/>
        </authorList>
    </citation>
    <scope>NUCLEOTIDE SEQUENCE [LARGE SCALE GENOMIC DNA]</scope>
    <source>
        <strain evidence="4">JCM 14969</strain>
    </source>
</reference>
<evidence type="ECO:0000313" key="4">
    <source>
        <dbReference type="Proteomes" id="UP001500393"/>
    </source>
</evidence>